<dbReference type="EMBL" id="JAGGOB010000017">
    <property type="protein sequence ID" value="MBT2328699.1"/>
    <property type="molecule type" value="Genomic_DNA"/>
</dbReference>
<organism evidence="2 3">
    <name type="scientific">Pseudomonas fluorescens</name>
    <dbReference type="NCBI Taxonomy" id="294"/>
    <lineage>
        <taxon>Bacteria</taxon>
        <taxon>Pseudomonadati</taxon>
        <taxon>Pseudomonadota</taxon>
        <taxon>Gammaproteobacteria</taxon>
        <taxon>Pseudomonadales</taxon>
        <taxon>Pseudomonadaceae</taxon>
        <taxon>Pseudomonas</taxon>
    </lineage>
</organism>
<gene>
    <name evidence="2" type="ORF">J7E47_08205</name>
</gene>
<dbReference type="InterPro" id="IPR013108">
    <property type="entry name" value="Amidohydro_3"/>
</dbReference>
<evidence type="ECO:0000313" key="2">
    <source>
        <dbReference type="EMBL" id="MBT2328699.1"/>
    </source>
</evidence>
<feature type="domain" description="Amidohydrolase 3" evidence="1">
    <location>
        <begin position="50"/>
        <end position="532"/>
    </location>
</feature>
<name>A0A944DL25_PSEFL</name>
<dbReference type="AlphaFoldDB" id="A0A944DL25"/>
<reference evidence="2" key="1">
    <citation type="submission" date="2021-03" db="EMBL/GenBank/DDBJ databases">
        <title>Genomic analysis provides insights into the functional capacity of soil bacteria communities inhabiting an altitudinal gradient in the Atacama Desert.</title>
        <authorList>
            <person name="Gonzalez M."/>
            <person name="Maldonado J."/>
            <person name="Maza F."/>
            <person name="Hodar C."/>
            <person name="Cortes M."/>
            <person name="Palma R."/>
            <person name="Andreani C."/>
            <person name="Gaete A."/>
            <person name="Vasquez-Dean J."/>
            <person name="Acuna V."/>
            <person name="Aguado M."/>
            <person name="Mandakovic D."/>
            <person name="Latorre M."/>
            <person name="Orellana A."/>
            <person name="Gutierrez R."/>
            <person name="Montecino M."/>
            <person name="Allende M."/>
            <person name="Maass A."/>
            <person name="Cambiazo V."/>
        </authorList>
    </citation>
    <scope>NUCLEOTIDE SEQUENCE</scope>
    <source>
        <strain evidence="2">ISL-25</strain>
    </source>
</reference>
<dbReference type="RefSeq" id="WP_214915994.1">
    <property type="nucleotide sequence ID" value="NZ_JAGGNX010000006.1"/>
</dbReference>
<dbReference type="Gene3D" id="3.20.20.140">
    <property type="entry name" value="Metal-dependent hydrolases"/>
    <property type="match status" value="1"/>
</dbReference>
<accession>A0A944DL25</accession>
<dbReference type="Gene3D" id="3.10.310.70">
    <property type="match status" value="1"/>
</dbReference>
<evidence type="ECO:0000313" key="3">
    <source>
        <dbReference type="Proteomes" id="UP000692896"/>
    </source>
</evidence>
<dbReference type="SUPFAM" id="SSF51338">
    <property type="entry name" value="Composite domain of metallo-dependent hydrolases"/>
    <property type="match status" value="1"/>
</dbReference>
<dbReference type="InterPro" id="IPR032466">
    <property type="entry name" value="Metal_Hydrolase"/>
</dbReference>
<protein>
    <submittedName>
        <fullName evidence="2">Amidohydrolase</fullName>
    </submittedName>
</protein>
<dbReference type="PANTHER" id="PTHR22642:SF21">
    <property type="entry name" value="PERIPLASMIC PROTEIN"/>
    <property type="match status" value="1"/>
</dbReference>
<dbReference type="Pfam" id="PF07969">
    <property type="entry name" value="Amidohydro_3"/>
    <property type="match status" value="1"/>
</dbReference>
<sequence length="612" mass="68179">MKADLILYNGRLHTVDREKPHATAVAIKDGKFIAVGSDVEVMAVRADTTQVIDLQKRTVIPGLNDSHLHLIRGGLNYNLELRWEGVPSLADALRMLKDQADRTPAPQWVRVVGGWNEFQFAERRLPTLEELNKAAPDTPVFVLHLYDRALLNRAALRVVGYTRDTPNPPGGEIVRDSNGEPTGMLVAKPNAMILYSTLAKGPTLPLEYQVNSTRQFMRELNRLGVTSAIDAGGGFQNYPDDYEVVRELAKHNQLSVRIAYNLFTQKPKEELTDFKNWSGMVKPGDGDDFFRHNGAGEMLVFSAADFEDFLEPRPDLAPTMEQDLEPVVRHLVEQRWPFRLHATYDESISRMLNVFERVDRDIPFNGLPWFFDHAETISAKNIERVRALGGGIAIQDRMAFQGEYFVDRYGSKAAEQTPPIQRMLAEGVPVGAGTDATRVSSYNPWTSLYWLVSGRTVGGLELYPNGLSRDTALQLFTHGSAWFSSEQGKKGQIKVGQLADLTALSADFFSVEEEAIKWIESVLTIVDGKVVYGAAEFDQLSPPSLPVMPDWSPVANVPGHWRPASPLLTQVHQCSGPCAVHAHSHDKVRRSSVPISDYQGFWGAFGCSCFAF</sequence>
<dbReference type="SUPFAM" id="SSF51556">
    <property type="entry name" value="Metallo-dependent hydrolases"/>
    <property type="match status" value="1"/>
</dbReference>
<dbReference type="Gene3D" id="2.30.40.10">
    <property type="entry name" value="Urease, subunit C, domain 1"/>
    <property type="match status" value="1"/>
</dbReference>
<dbReference type="CDD" id="cd01300">
    <property type="entry name" value="YtcJ_like"/>
    <property type="match status" value="1"/>
</dbReference>
<dbReference type="Proteomes" id="UP000692896">
    <property type="component" value="Unassembled WGS sequence"/>
</dbReference>
<evidence type="ECO:0000259" key="1">
    <source>
        <dbReference type="Pfam" id="PF07969"/>
    </source>
</evidence>
<dbReference type="GO" id="GO:0016810">
    <property type="term" value="F:hydrolase activity, acting on carbon-nitrogen (but not peptide) bonds"/>
    <property type="evidence" value="ECO:0007669"/>
    <property type="project" value="InterPro"/>
</dbReference>
<comment type="caution">
    <text evidence="2">The sequence shown here is derived from an EMBL/GenBank/DDBJ whole genome shotgun (WGS) entry which is preliminary data.</text>
</comment>
<proteinExistence type="predicted"/>
<dbReference type="InterPro" id="IPR011059">
    <property type="entry name" value="Metal-dep_hydrolase_composite"/>
</dbReference>
<dbReference type="PANTHER" id="PTHR22642">
    <property type="entry name" value="IMIDAZOLONEPROPIONASE"/>
    <property type="match status" value="1"/>
</dbReference>
<dbReference type="InterPro" id="IPR033932">
    <property type="entry name" value="YtcJ-like"/>
</dbReference>